<dbReference type="GO" id="GO:0009245">
    <property type="term" value="P:lipid A biosynthetic process"/>
    <property type="evidence" value="ECO:0007669"/>
    <property type="project" value="UniProtKB-KW"/>
</dbReference>
<proteinExistence type="inferred from homology"/>
<name>A0AAJ1Z426_9BACI</name>
<protein>
    <recommendedName>
        <fullName evidence="4">3-hydroxyacyl-[acyl-carrier-protein] dehydratase</fullName>
        <ecNumber evidence="4">4.2.1.59</ecNumber>
    </recommendedName>
</protein>
<keyword evidence="6" id="KW-0444">Lipid biosynthesis</keyword>
<reference evidence="11" key="1">
    <citation type="submission" date="2019-07" db="EMBL/GenBank/DDBJ databases">
        <title>Phylogenomic Reclassification of ATCC Bacillus Strains and Various Taxa within the Genus Bacillus.</title>
        <authorList>
            <person name="Riojas M.A."/>
            <person name="Frank A.M."/>
            <person name="Fenn S.L."/>
            <person name="King S.P."/>
            <person name="Brower S.M."/>
            <person name="Hazbon M.H."/>
        </authorList>
    </citation>
    <scope>NUCLEOTIDE SEQUENCE</scope>
    <source>
        <strain evidence="11">NR-12239</strain>
    </source>
</reference>
<dbReference type="EC" id="4.2.1.59" evidence="4"/>
<dbReference type="EMBL" id="VLYX01000089">
    <property type="protein sequence ID" value="MDR4329678.1"/>
    <property type="molecule type" value="Genomic_DNA"/>
</dbReference>
<keyword evidence="7" id="KW-0441">Lipid A biosynthesis</keyword>
<dbReference type="FunFam" id="3.10.129.10:FF:000001">
    <property type="entry name" value="3-hydroxyacyl-[acyl-carrier-protein] dehydratase FabZ"/>
    <property type="match status" value="1"/>
</dbReference>
<dbReference type="GO" id="GO:0005737">
    <property type="term" value="C:cytoplasm"/>
    <property type="evidence" value="ECO:0007669"/>
    <property type="project" value="UniProtKB-SubCell"/>
</dbReference>
<evidence type="ECO:0000256" key="2">
    <source>
        <dbReference type="ARBA" id="ARBA00004496"/>
    </source>
</evidence>
<dbReference type="GO" id="GO:0019171">
    <property type="term" value="F:(3R)-hydroxyacyl-[acyl-carrier-protein] dehydratase activity"/>
    <property type="evidence" value="ECO:0007669"/>
    <property type="project" value="UniProtKB-EC"/>
</dbReference>
<dbReference type="SUPFAM" id="SSF54637">
    <property type="entry name" value="Thioesterase/thiol ester dehydrase-isomerase"/>
    <property type="match status" value="1"/>
</dbReference>
<gene>
    <name evidence="11" type="primary">fabZ</name>
    <name evidence="11" type="ORF">FOS08_28885</name>
</gene>
<organism evidence="11 12">
    <name type="scientific">Bacillus pseudomycoides</name>
    <dbReference type="NCBI Taxonomy" id="64104"/>
    <lineage>
        <taxon>Bacteria</taxon>
        <taxon>Bacillati</taxon>
        <taxon>Bacillota</taxon>
        <taxon>Bacilli</taxon>
        <taxon>Bacillales</taxon>
        <taxon>Bacillaceae</taxon>
        <taxon>Bacillus</taxon>
        <taxon>Bacillus cereus group</taxon>
    </lineage>
</organism>
<dbReference type="InterPro" id="IPR029069">
    <property type="entry name" value="HotDog_dom_sf"/>
</dbReference>
<keyword evidence="8" id="KW-0443">Lipid metabolism</keyword>
<comment type="similarity">
    <text evidence="3">Belongs to the thioester dehydratase family. FabZ subfamily.</text>
</comment>
<dbReference type="GO" id="GO:0016020">
    <property type="term" value="C:membrane"/>
    <property type="evidence" value="ECO:0007669"/>
    <property type="project" value="GOC"/>
</dbReference>
<evidence type="ECO:0000313" key="12">
    <source>
        <dbReference type="Proteomes" id="UP001248134"/>
    </source>
</evidence>
<dbReference type="InterPro" id="IPR013114">
    <property type="entry name" value="FabA_FabZ"/>
</dbReference>
<evidence type="ECO:0000256" key="1">
    <source>
        <dbReference type="ARBA" id="ARBA00001055"/>
    </source>
</evidence>
<evidence type="ECO:0000256" key="9">
    <source>
        <dbReference type="ARBA" id="ARBA00023239"/>
    </source>
</evidence>
<dbReference type="Gene3D" id="3.10.129.10">
    <property type="entry name" value="Hotdog Thioesterase"/>
    <property type="match status" value="1"/>
</dbReference>
<dbReference type="PANTHER" id="PTHR30272:SF1">
    <property type="entry name" value="3-HYDROXYACYL-[ACYL-CARRIER-PROTEIN] DEHYDRATASE"/>
    <property type="match status" value="1"/>
</dbReference>
<comment type="function">
    <text evidence="10">Involved in unsaturated fatty acids biosynthesis. Catalyzes the dehydration of short chain beta-hydroxyacyl-ACPs and long chain saturated and unsaturated beta-hydroxyacyl-ACPs.</text>
</comment>
<evidence type="ECO:0000256" key="7">
    <source>
        <dbReference type="ARBA" id="ARBA00022556"/>
    </source>
</evidence>
<keyword evidence="5" id="KW-0963">Cytoplasm</keyword>
<evidence type="ECO:0000256" key="8">
    <source>
        <dbReference type="ARBA" id="ARBA00023098"/>
    </source>
</evidence>
<comment type="catalytic activity">
    <reaction evidence="1">
        <text>a (3R)-hydroxyacyl-[ACP] = a (2E)-enoyl-[ACP] + H2O</text>
        <dbReference type="Rhea" id="RHEA:13097"/>
        <dbReference type="Rhea" id="RHEA-COMP:9925"/>
        <dbReference type="Rhea" id="RHEA-COMP:9945"/>
        <dbReference type="ChEBI" id="CHEBI:15377"/>
        <dbReference type="ChEBI" id="CHEBI:78784"/>
        <dbReference type="ChEBI" id="CHEBI:78827"/>
        <dbReference type="EC" id="4.2.1.59"/>
    </reaction>
</comment>
<evidence type="ECO:0000256" key="10">
    <source>
        <dbReference type="ARBA" id="ARBA00025049"/>
    </source>
</evidence>
<evidence type="ECO:0000256" key="6">
    <source>
        <dbReference type="ARBA" id="ARBA00022516"/>
    </source>
</evidence>
<dbReference type="PANTHER" id="PTHR30272">
    <property type="entry name" value="3-HYDROXYACYL-[ACYL-CARRIER-PROTEIN] DEHYDRATASE"/>
    <property type="match status" value="1"/>
</dbReference>
<comment type="caution">
    <text evidence="11">The sequence shown here is derived from an EMBL/GenBank/DDBJ whole genome shotgun (WGS) entry which is preliminary data.</text>
</comment>
<keyword evidence="9 11" id="KW-0456">Lyase</keyword>
<dbReference type="AlphaFoldDB" id="A0AAJ1Z426"/>
<accession>A0AAJ1Z426</accession>
<evidence type="ECO:0000256" key="5">
    <source>
        <dbReference type="ARBA" id="ARBA00022490"/>
    </source>
</evidence>
<evidence type="ECO:0000313" key="11">
    <source>
        <dbReference type="EMBL" id="MDR4329678.1"/>
    </source>
</evidence>
<dbReference type="Pfam" id="PF07977">
    <property type="entry name" value="FabA"/>
    <property type="match status" value="1"/>
</dbReference>
<dbReference type="CDD" id="cd01288">
    <property type="entry name" value="FabZ"/>
    <property type="match status" value="1"/>
</dbReference>
<evidence type="ECO:0000256" key="3">
    <source>
        <dbReference type="ARBA" id="ARBA00009174"/>
    </source>
</evidence>
<sequence>MSLKVNFNEIKNLLPQVYPFILVDRVEHYEDYKSIICLKNITGNEWWIPGHFPDQAVLPGVLIIEGIAQAGILLFQLSNKKIDRQDEVSVDNKSPFLLTSVKTRFLKKVIPGDQLVYHCNVVKMTSSAGIIEGIAKVDEEVVAKAELVFCIG</sequence>
<comment type="subcellular location">
    <subcellularLocation>
        <location evidence="2">Cytoplasm</location>
    </subcellularLocation>
</comment>
<dbReference type="RefSeq" id="WP_098188260.1">
    <property type="nucleotide sequence ID" value="NZ_JARMBS010000074.1"/>
</dbReference>
<dbReference type="NCBIfam" id="NF000582">
    <property type="entry name" value="PRK00006.1"/>
    <property type="match status" value="1"/>
</dbReference>
<evidence type="ECO:0000256" key="4">
    <source>
        <dbReference type="ARBA" id="ARBA00013167"/>
    </source>
</evidence>
<dbReference type="Proteomes" id="UP001248134">
    <property type="component" value="Unassembled WGS sequence"/>
</dbReference>